<feature type="domain" description="Fibronectin type-III" evidence="5">
    <location>
        <begin position="1648"/>
        <end position="1746"/>
    </location>
</feature>
<dbReference type="PANTHER" id="PTHR16897">
    <property type="entry name" value="OS10G0105400 PROTEIN"/>
    <property type="match status" value="1"/>
</dbReference>
<dbReference type="EMBL" id="CALNXK010000075">
    <property type="protein sequence ID" value="CAH3145029.1"/>
    <property type="molecule type" value="Genomic_DNA"/>
</dbReference>
<dbReference type="PROSITE" id="PS50853">
    <property type="entry name" value="FN3"/>
    <property type="match status" value="1"/>
</dbReference>
<dbReference type="InterPro" id="IPR036116">
    <property type="entry name" value="FN3_sf"/>
</dbReference>
<evidence type="ECO:0000313" key="7">
    <source>
        <dbReference type="Proteomes" id="UP001159405"/>
    </source>
</evidence>
<feature type="chain" id="PRO_5045354889" description="Versican core" evidence="3">
    <location>
        <begin position="20"/>
        <end position="2741"/>
    </location>
</feature>
<evidence type="ECO:0000259" key="4">
    <source>
        <dbReference type="PROSITE" id="PS50026"/>
    </source>
</evidence>
<evidence type="ECO:0000313" key="6">
    <source>
        <dbReference type="EMBL" id="CAH3145029.1"/>
    </source>
</evidence>
<dbReference type="InterPro" id="IPR003961">
    <property type="entry name" value="FN3_dom"/>
</dbReference>
<dbReference type="SUPFAM" id="SSF49265">
    <property type="entry name" value="Fibronectin type III"/>
    <property type="match status" value="2"/>
</dbReference>
<feature type="signal peptide" evidence="3">
    <location>
        <begin position="1"/>
        <end position="19"/>
    </location>
</feature>
<dbReference type="PROSITE" id="PS50092">
    <property type="entry name" value="TSP1"/>
    <property type="match status" value="1"/>
</dbReference>
<dbReference type="SMART" id="SM00179">
    <property type="entry name" value="EGF_CA"/>
    <property type="match status" value="1"/>
</dbReference>
<protein>
    <recommendedName>
        <fullName evidence="8">Versican core</fullName>
    </recommendedName>
</protein>
<gene>
    <name evidence="6" type="ORF">PLOB_00044311</name>
</gene>
<dbReference type="CDD" id="cd00054">
    <property type="entry name" value="EGF_CA"/>
    <property type="match status" value="1"/>
</dbReference>
<dbReference type="PROSITE" id="PS50026">
    <property type="entry name" value="EGF_3"/>
    <property type="match status" value="1"/>
</dbReference>
<dbReference type="SMART" id="SM00060">
    <property type="entry name" value="FN3"/>
    <property type="match status" value="5"/>
</dbReference>
<evidence type="ECO:0000256" key="2">
    <source>
        <dbReference type="PROSITE-ProRule" id="PRU00076"/>
    </source>
</evidence>
<reference evidence="6 7" key="1">
    <citation type="submission" date="2022-05" db="EMBL/GenBank/DDBJ databases">
        <authorList>
            <consortium name="Genoscope - CEA"/>
            <person name="William W."/>
        </authorList>
    </citation>
    <scope>NUCLEOTIDE SEQUENCE [LARGE SCALE GENOMIC DNA]</scope>
</reference>
<evidence type="ECO:0008006" key="8">
    <source>
        <dbReference type="Google" id="ProtNLM"/>
    </source>
</evidence>
<comment type="caution">
    <text evidence="2">Lacks conserved residue(s) required for the propagation of feature annotation.</text>
</comment>
<keyword evidence="7" id="KW-1185">Reference proteome</keyword>
<accession>A0ABN8PJA3</accession>
<dbReference type="CDD" id="cd00063">
    <property type="entry name" value="FN3"/>
    <property type="match status" value="1"/>
</dbReference>
<dbReference type="Gene3D" id="2.10.25.10">
    <property type="entry name" value="Laminin"/>
    <property type="match status" value="1"/>
</dbReference>
<keyword evidence="2" id="KW-0245">EGF-like domain</keyword>
<feature type="domain" description="EGF-like" evidence="4">
    <location>
        <begin position="117"/>
        <end position="153"/>
    </location>
</feature>
<dbReference type="InterPro" id="IPR000884">
    <property type="entry name" value="TSP1_rpt"/>
</dbReference>
<name>A0ABN8PJA3_9CNID</name>
<dbReference type="Gene3D" id="2.60.40.10">
    <property type="entry name" value="Immunoglobulins"/>
    <property type="match status" value="1"/>
</dbReference>
<organism evidence="6 7">
    <name type="scientific">Porites lobata</name>
    <dbReference type="NCBI Taxonomy" id="104759"/>
    <lineage>
        <taxon>Eukaryota</taxon>
        <taxon>Metazoa</taxon>
        <taxon>Cnidaria</taxon>
        <taxon>Anthozoa</taxon>
        <taxon>Hexacorallia</taxon>
        <taxon>Scleractinia</taxon>
        <taxon>Fungiina</taxon>
        <taxon>Poritidae</taxon>
        <taxon>Porites</taxon>
    </lineage>
</organism>
<dbReference type="PROSITE" id="PS01187">
    <property type="entry name" value="EGF_CA"/>
    <property type="match status" value="1"/>
</dbReference>
<sequence>MKRTLIIICVLLLMMEANSFWGRRRRRRRAAPPPCSAVDCLVSSWTSWSSCSHQCGTSGTQTRTRRLTRAASCGGRCPFSLRQTRACNRDTCQNGGTPHSRGCSCRPGYGGTCCNQDVNECLQNPCQHICTNTFGSYTCQCHSCYTKLGTRCELRQCKISGSCYAYGAVNPSNKCQDCNSANKMAWTNNDALPCSDGVPCTRNDRCSGGVCSGTPFTCLPCEECYNDACRVKPGYCVIQDGGVKKCFTHGTLRPGYQCQQCDSNNKYQWTNNNNLKCSDNNLKTKDDRCISGACVGTPYNCLPCETHDGRGCPINPGHCIIQNGNQRTCYAKNHYKPGNPCQWCNPSSSTSTWTNREGVACDDGDKCTRGDTCRSGQCSVTPFTCNSGCQYCNGSTCSLKTGFGFVNNKCMCKIAGQDYRHQTLNPSNQCQWCDLYDPTARANSAWSNRPTVACDDQDACTQKDTCNAGRCLGQPYSCQSSYPSSSCVKTSQCVGDGTCRDIMRAAGTICRPPVDVCDQPERCDGNLGTCPGAVQDRINIRTGIAQFMDSTFQSVVSYQYLTDKLYLRVSFFSVSCGHLTFKWFLLSASSACTTASPLNGTFPNSNSQQTITGLILQNNNRYKVSIQASDIRNNVPQLVCSGVVDIDTSKPRGGWIHDGPGADLSYQDTKLLQVNWGGVNTRNGVRKYDWKVLITPFNTNQTTELMPFTTVYQLIFAQKSFNSITDGSKVKFVVRAYTQAGLFSDLTSDGVVIDTSPPIAGRVYDGNQVGFDLKFAKWAKTFSANWDIFTDSHSPISRYTWAVERVGTGLITSFKDTDLNRISTATNLNLVSGESYCAVVTGYNEAGLPTTVKSDCVLIDHDVPLGGTVNDGHFHDVDYQSEDTMIAANWNGFSDGSKGSGIVEYRYKVTEDGGGIIVPWTSAGNATNITLNGLVLKNNTKYFVTVKAVDAVGLSTDITTDGVTVDTTHPVFTGKVVVTGVNDVKNGTSCVYISSISSVKVQWIGFSDAHSGLQRYEWAIIPADKSLSNSDLTEVSGSNLPTSAIFHNLALIQGKEYYVIIRAYNRAKLYKDAYSVLVIPDSTPPSPGEVFDGPTYKVDIDYQAEIHHVYGSWENFPEPHTAVKQYYYAVGSCITGNYHVTENAFVKLHPPTATSFVLSNVTLANGQRYCVKIKAENKAGLFSNEISSDGFIADVTPPDTRNAQVRDGMTGSDIDFQDNTTALSAQWDGFADRESGIHYYEYGIGKSRGRNADVFSFKNIGLNTSATAGGLSLSDDVYYFIVCAVNKAGLRQCLSSDGVLIDFSPPSLGVVHDGIIEPDLKYQSSLSSMAANWEGIWDLESGIAKFEWSIGTSANDKTSVQGYTDAGLSTHVRSKAVLNLLSGTKYYVHLKVTNQAGAVRELVSDGVIADGTPPKPSVIYPGFGSQGEWIYSDQESSFYSASASSIAAYWTRFAEPESEVWYYKWAIGTSKCGTQVQPLVNIGRLNYANTTTSDLVFRSGIKYYVTVTSRNRAGLVSRSCSDALVFDSTPPRAGKVYVGQSSNKHRTKTFHDGKGIIISWKEFTDRESGISKCNISVENQVGDVLFFHSSNETLGNISLPHHVHLSHGQSYNATVECANHAGLTSSSSTTFVIDDTPPIQNGPIIAGVSRDQHYQYQSDKTSVTATWTPFTDPESDIRNYQFAMGTRPSLDDIISFEDVHLATRVNKNGLSLLQGAVYHITVIATNFAGSSTNVSSLALRIDTTPPLGVNGCVHDGPSGNDIDFFSPNIDLAAHWEEINDAESSIVESKYCIGTKPRGCQIQATRSVQGNKSFICPTCKANPGERVFVTVTATNGAGLSVTRSSNGMVLDVTAPRMGSVIDGSHVTGVDYNVVLEEWNVSMSWFGVEDPESGVKSCLWRVQDADGYTVLENEISNNTVYGQKKVFTRPQTYLELNFLKNVTYYNVITCWSKAKLHRTARSNGFRVESVWPVPASVRNGKKQGVNLIYTTSTRIIGANWDPFTSDMTDPVVDYEWAVGTAVGKNDILRFTSVGLKTSIEKDLAPNAPGVDVLVAGQKHYITIKATSAAGLTSIASSSGFIVDPSPPVKAEVITSHVVTDQKQRIVEIHVSWDGTQDYESGIESSDYCLGTTPLTCVDGATSVGPSTAGTIGPFKPEPQAGYYVTVIVANRAGLRSVMSSKKLIFDSTSPTQGTVVDGLGQDIDFTDSMNSLSVQWEGFEDEETGIASCSWSLIEQSASDNSSAFGNDTVVLTESVPSRGNLTRVNLNLVPGARYVSKITCSNGDGFNSTSFSDGIVVDVTAASSGLVHDGSSLKTDMQYQSSSSKVEAIWEPFKDQESGVVNYRWSIGTSPDRTDVLNFTDVDIKTYAKTSNLTLTHSQRYYVTVEATNGAGITSHGWSDGFLVDISPPLLTELSSSSNVWLGPKDSLSASWKSSDPESDVIKTEFCVGTISIGCQIKSMTELPPNATNVSCDDCRLTHLGSYYVTIRVTNGAGSFTVAATNEIKVDLTSPVVGDIVHVTDVTPCVNNCTLIANISSFLDNESGIKLCRYAIRNSSHLLGDFVNNGLDKTLRAAGLRLQTGERYYFVVRCENTVGLVTEKTSIVPVIVDNTPPKKGSVIVSADRTHDVFGIHSSCHLFNRTLRAHWFGFNDEESGISGFRVAVGKKPNAVDVLPFHDVGMTTNITLLLNNTSGLFDGDIVYVTVESSNQAGLTTYSSSPPTRLISADSDAYTSEGDFYCYNV</sequence>
<evidence type="ECO:0000256" key="3">
    <source>
        <dbReference type="SAM" id="SignalP"/>
    </source>
</evidence>
<dbReference type="SUPFAM" id="SSF82895">
    <property type="entry name" value="TSP-1 type 1 repeat"/>
    <property type="match status" value="1"/>
</dbReference>
<proteinExistence type="predicted"/>
<dbReference type="InterPro" id="IPR001881">
    <property type="entry name" value="EGF-like_Ca-bd_dom"/>
</dbReference>
<dbReference type="InterPro" id="IPR018097">
    <property type="entry name" value="EGF_Ca-bd_CS"/>
</dbReference>
<dbReference type="SMART" id="SM00209">
    <property type="entry name" value="TSP1"/>
    <property type="match status" value="1"/>
</dbReference>
<keyword evidence="3" id="KW-0732">Signal</keyword>
<evidence type="ECO:0000259" key="5">
    <source>
        <dbReference type="PROSITE" id="PS50853"/>
    </source>
</evidence>
<dbReference type="InterPro" id="IPR000152">
    <property type="entry name" value="EGF-type_Asp/Asn_hydroxyl_site"/>
</dbReference>
<dbReference type="Proteomes" id="UP001159405">
    <property type="component" value="Unassembled WGS sequence"/>
</dbReference>
<keyword evidence="1" id="KW-1015">Disulfide bond</keyword>
<dbReference type="InterPro" id="IPR013783">
    <property type="entry name" value="Ig-like_fold"/>
</dbReference>
<dbReference type="InterPro" id="IPR036383">
    <property type="entry name" value="TSP1_rpt_sf"/>
</dbReference>
<dbReference type="PROSITE" id="PS00010">
    <property type="entry name" value="ASX_HYDROXYL"/>
    <property type="match status" value="1"/>
</dbReference>
<comment type="caution">
    <text evidence="6">The sequence shown here is derived from an EMBL/GenBank/DDBJ whole genome shotgun (WGS) entry which is preliminary data.</text>
</comment>
<evidence type="ECO:0000256" key="1">
    <source>
        <dbReference type="ARBA" id="ARBA00023157"/>
    </source>
</evidence>
<dbReference type="InterPro" id="IPR000742">
    <property type="entry name" value="EGF"/>
</dbReference>
<dbReference type="PANTHER" id="PTHR16897:SF2">
    <property type="entry name" value="OS03G0226600 PROTEIN"/>
    <property type="match status" value="1"/>
</dbReference>